<dbReference type="Proteomes" id="UP000000560">
    <property type="component" value="Chromosome VI"/>
</dbReference>
<dbReference type="RefSeq" id="XP_050468409.1">
    <property type="nucleotide sequence ID" value="XM_050612494.1"/>
</dbReference>
<dbReference type="AlphaFoldDB" id="C8VHX8"/>
<accession>C8VHX8</accession>
<evidence type="ECO:0000313" key="2">
    <source>
        <dbReference type="Proteomes" id="UP000000560"/>
    </source>
</evidence>
<sequence>MVVDLGIVNFENDWATLCMGTGETYEVVGSYAVRDSSASHHIAVLLMDGTGVASAVKTAAE</sequence>
<gene>
    <name evidence="1" type="ORF">ANIA_11385</name>
</gene>
<dbReference type="InParanoid" id="C8VHX8"/>
<organism evidence="1 2">
    <name type="scientific">Emericella nidulans (strain FGSC A4 / ATCC 38163 / CBS 112.46 / NRRL 194 / M139)</name>
    <name type="common">Aspergillus nidulans</name>
    <dbReference type="NCBI Taxonomy" id="227321"/>
    <lineage>
        <taxon>Eukaryota</taxon>
        <taxon>Fungi</taxon>
        <taxon>Dikarya</taxon>
        <taxon>Ascomycota</taxon>
        <taxon>Pezizomycotina</taxon>
        <taxon>Eurotiomycetes</taxon>
        <taxon>Eurotiomycetidae</taxon>
        <taxon>Eurotiales</taxon>
        <taxon>Aspergillaceae</taxon>
        <taxon>Aspergillus</taxon>
        <taxon>Aspergillus subgen. Nidulantes</taxon>
    </lineage>
</organism>
<evidence type="ECO:0000313" key="1">
    <source>
        <dbReference type="EMBL" id="CBF82960.1"/>
    </source>
</evidence>
<dbReference type="KEGG" id="ani:ANIA_11385"/>
<reference evidence="2" key="2">
    <citation type="journal article" date="2009" name="Fungal Genet. Biol.">
        <title>The 2008 update of the Aspergillus nidulans genome annotation: a community effort.</title>
        <authorList>
            <person name="Wortman J.R."/>
            <person name="Gilsenan J.M."/>
            <person name="Joardar V."/>
            <person name="Deegan J."/>
            <person name="Clutterbuck J."/>
            <person name="Andersen M.R."/>
            <person name="Archer D."/>
            <person name="Bencina M."/>
            <person name="Braus G."/>
            <person name="Coutinho P."/>
            <person name="von Dohren H."/>
            <person name="Doonan J."/>
            <person name="Driessen A.J."/>
            <person name="Durek P."/>
            <person name="Espeso E."/>
            <person name="Fekete E."/>
            <person name="Flipphi M."/>
            <person name="Estrada C.G."/>
            <person name="Geysens S."/>
            <person name="Goldman G."/>
            <person name="de Groot P.W."/>
            <person name="Hansen K."/>
            <person name="Harris S.D."/>
            <person name="Heinekamp T."/>
            <person name="Helmstaedt K."/>
            <person name="Henrissat B."/>
            <person name="Hofmann G."/>
            <person name="Homan T."/>
            <person name="Horio T."/>
            <person name="Horiuchi H."/>
            <person name="James S."/>
            <person name="Jones M."/>
            <person name="Karaffa L."/>
            <person name="Karanyi Z."/>
            <person name="Kato M."/>
            <person name="Keller N."/>
            <person name="Kelly D.E."/>
            <person name="Kiel J.A."/>
            <person name="Kim J.M."/>
            <person name="van der Klei I.J."/>
            <person name="Klis F.M."/>
            <person name="Kovalchuk A."/>
            <person name="Krasevec N."/>
            <person name="Kubicek C.P."/>
            <person name="Liu B."/>
            <person name="Maccabe A."/>
            <person name="Meyer V."/>
            <person name="Mirabito P."/>
            <person name="Miskei M."/>
            <person name="Mos M."/>
            <person name="Mullins J."/>
            <person name="Nelson D.R."/>
            <person name="Nielsen J."/>
            <person name="Oakley B.R."/>
            <person name="Osmani S.A."/>
            <person name="Pakula T."/>
            <person name="Paszewski A."/>
            <person name="Paulsen I."/>
            <person name="Pilsyk S."/>
            <person name="Pocsi I."/>
            <person name="Punt P.J."/>
            <person name="Ram A.F."/>
            <person name="Ren Q."/>
            <person name="Robellet X."/>
            <person name="Robson G."/>
            <person name="Seiboth B."/>
            <person name="van Solingen P."/>
            <person name="Specht T."/>
            <person name="Sun J."/>
            <person name="Taheri-Talesh N."/>
            <person name="Takeshita N."/>
            <person name="Ussery D."/>
            <person name="vanKuyk P.A."/>
            <person name="Visser H."/>
            <person name="van de Vondervoort P.J."/>
            <person name="de Vries R.P."/>
            <person name="Walton J."/>
            <person name="Xiang X."/>
            <person name="Xiong Y."/>
            <person name="Zeng A.P."/>
            <person name="Brandt B.W."/>
            <person name="Cornell M.J."/>
            <person name="van den Hondel C.A."/>
            <person name="Visser J."/>
            <person name="Oliver S.G."/>
            <person name="Turner G."/>
        </authorList>
    </citation>
    <scope>GENOME REANNOTATION</scope>
    <source>
        <strain evidence="2">FGSC A4 / ATCC 38163 / CBS 112.46 / NRRL 194 / M139</strain>
    </source>
</reference>
<reference evidence="2" key="1">
    <citation type="journal article" date="2005" name="Nature">
        <title>Sequencing of Aspergillus nidulans and comparative analysis with A. fumigatus and A. oryzae.</title>
        <authorList>
            <person name="Galagan J.E."/>
            <person name="Calvo S.E."/>
            <person name="Cuomo C."/>
            <person name="Ma L.J."/>
            <person name="Wortman J.R."/>
            <person name="Batzoglou S."/>
            <person name="Lee S.I."/>
            <person name="Basturkmen M."/>
            <person name="Spevak C.C."/>
            <person name="Clutterbuck J."/>
            <person name="Kapitonov V."/>
            <person name="Jurka J."/>
            <person name="Scazzocchio C."/>
            <person name="Farman M."/>
            <person name="Butler J."/>
            <person name="Purcell S."/>
            <person name="Harris S."/>
            <person name="Braus G.H."/>
            <person name="Draht O."/>
            <person name="Busch S."/>
            <person name="D'Enfert C."/>
            <person name="Bouchier C."/>
            <person name="Goldman G.H."/>
            <person name="Bell-Pedersen D."/>
            <person name="Griffiths-Jones S."/>
            <person name="Doonan J.H."/>
            <person name="Yu J."/>
            <person name="Vienken K."/>
            <person name="Pain A."/>
            <person name="Freitag M."/>
            <person name="Selker E.U."/>
            <person name="Archer D.B."/>
            <person name="Penalva M.A."/>
            <person name="Oakley B.R."/>
            <person name="Momany M."/>
            <person name="Tanaka T."/>
            <person name="Kumagai T."/>
            <person name="Asai K."/>
            <person name="Machida M."/>
            <person name="Nierman W.C."/>
            <person name="Denning D.W."/>
            <person name="Caddick M."/>
            <person name="Hynes M."/>
            <person name="Paoletti M."/>
            <person name="Fischer R."/>
            <person name="Miller B."/>
            <person name="Dyer P."/>
            <person name="Sachs M.S."/>
            <person name="Osmani S.A."/>
            <person name="Birren B.W."/>
        </authorList>
    </citation>
    <scope>NUCLEOTIDE SEQUENCE [LARGE SCALE GENOMIC DNA]</scope>
    <source>
        <strain evidence="2">FGSC A4 / ATCC 38163 / CBS 112.46 / NRRL 194 / M139</strain>
    </source>
</reference>
<dbReference type="EMBL" id="BN001306">
    <property type="protein sequence ID" value="CBF82960.1"/>
    <property type="molecule type" value="Genomic_DNA"/>
</dbReference>
<name>C8VHX8_EMENI</name>
<keyword evidence="2" id="KW-1185">Reference proteome</keyword>
<protein>
    <submittedName>
        <fullName evidence="1">Uncharacterized protein</fullName>
    </submittedName>
</protein>
<dbReference type="HOGENOM" id="CLU_2922618_0_0_1"/>
<proteinExistence type="predicted"/>
<dbReference type="GeneID" id="74896980"/>